<evidence type="ECO:0000259" key="4">
    <source>
        <dbReference type="PROSITE" id="PS50853"/>
    </source>
</evidence>
<dbReference type="InterPro" id="IPR013783">
    <property type="entry name" value="Ig-like_fold"/>
</dbReference>
<dbReference type="Pfam" id="PF00041">
    <property type="entry name" value="fn3"/>
    <property type="match status" value="1"/>
</dbReference>
<accession>A0AAV2SL32</accession>
<dbReference type="PANTHER" id="PTHR44170:SF56">
    <property type="entry name" value="FIBRONECTIN TYPE-III DOMAIN-CONTAINING PROTEIN"/>
    <property type="match status" value="1"/>
</dbReference>
<dbReference type="CDD" id="cd00063">
    <property type="entry name" value="FN3"/>
    <property type="match status" value="1"/>
</dbReference>
<name>A0AAV2SL32_MEGNR</name>
<organism evidence="5 6">
    <name type="scientific">Meganyctiphanes norvegica</name>
    <name type="common">Northern krill</name>
    <name type="synonym">Thysanopoda norvegica</name>
    <dbReference type="NCBI Taxonomy" id="48144"/>
    <lineage>
        <taxon>Eukaryota</taxon>
        <taxon>Metazoa</taxon>
        <taxon>Ecdysozoa</taxon>
        <taxon>Arthropoda</taxon>
        <taxon>Crustacea</taxon>
        <taxon>Multicrustacea</taxon>
        <taxon>Malacostraca</taxon>
        <taxon>Eumalacostraca</taxon>
        <taxon>Eucarida</taxon>
        <taxon>Euphausiacea</taxon>
        <taxon>Euphausiidae</taxon>
        <taxon>Meganyctiphanes</taxon>
    </lineage>
</organism>
<dbReference type="Gene3D" id="2.60.40.10">
    <property type="entry name" value="Immunoglobulins"/>
    <property type="match status" value="1"/>
</dbReference>
<evidence type="ECO:0000256" key="2">
    <source>
        <dbReference type="ARBA" id="ARBA00023157"/>
    </source>
</evidence>
<dbReference type="AlphaFoldDB" id="A0AAV2SL32"/>
<dbReference type="InterPro" id="IPR036116">
    <property type="entry name" value="FN3_sf"/>
</dbReference>
<dbReference type="SUPFAM" id="SSF49265">
    <property type="entry name" value="Fibronectin type III"/>
    <property type="match status" value="1"/>
</dbReference>
<dbReference type="Proteomes" id="UP001497623">
    <property type="component" value="Unassembled WGS sequence"/>
</dbReference>
<evidence type="ECO:0000313" key="6">
    <source>
        <dbReference type="Proteomes" id="UP001497623"/>
    </source>
</evidence>
<sequence length="111" mass="11403">SALTVSWEAPPDNLTNGDIRGYNLGFKDDSDGEGGAYNFTTVGVDGSGLTSATLAGLQPYTRYFVVLQAFNSKGSGPASTPAYGETLQDKPGAPPAHLSCNSITSQSVVVS</sequence>
<protein>
    <recommendedName>
        <fullName evidence="4">Fibronectin type-III domain-containing protein</fullName>
    </recommendedName>
</protein>
<keyword evidence="6" id="KW-1185">Reference proteome</keyword>
<dbReference type="FunFam" id="2.60.40.10:FF:000028">
    <property type="entry name" value="Neuronal cell adhesion molecule"/>
    <property type="match status" value="1"/>
</dbReference>
<evidence type="ECO:0000256" key="3">
    <source>
        <dbReference type="SAM" id="MobiDB-lite"/>
    </source>
</evidence>
<keyword evidence="1" id="KW-0677">Repeat</keyword>
<dbReference type="PROSITE" id="PS50853">
    <property type="entry name" value="FN3"/>
    <property type="match status" value="1"/>
</dbReference>
<dbReference type="EMBL" id="CAXKWB010070766">
    <property type="protein sequence ID" value="CAL4194545.1"/>
    <property type="molecule type" value="Genomic_DNA"/>
</dbReference>
<dbReference type="GO" id="GO:0098609">
    <property type="term" value="P:cell-cell adhesion"/>
    <property type="evidence" value="ECO:0007669"/>
    <property type="project" value="TreeGrafter"/>
</dbReference>
<reference evidence="5 6" key="1">
    <citation type="submission" date="2024-05" db="EMBL/GenBank/DDBJ databases">
        <authorList>
            <person name="Wallberg A."/>
        </authorList>
    </citation>
    <scope>NUCLEOTIDE SEQUENCE [LARGE SCALE GENOMIC DNA]</scope>
</reference>
<feature type="non-terminal residue" evidence="5">
    <location>
        <position position="1"/>
    </location>
</feature>
<feature type="non-terminal residue" evidence="5">
    <location>
        <position position="111"/>
    </location>
</feature>
<feature type="region of interest" description="Disordered" evidence="3">
    <location>
        <begin position="75"/>
        <end position="111"/>
    </location>
</feature>
<keyword evidence="2" id="KW-1015">Disulfide bond</keyword>
<feature type="domain" description="Fibronectin type-III" evidence="4">
    <location>
        <begin position="1"/>
        <end position="89"/>
    </location>
</feature>
<evidence type="ECO:0000313" key="5">
    <source>
        <dbReference type="EMBL" id="CAL4194545.1"/>
    </source>
</evidence>
<dbReference type="InterPro" id="IPR003961">
    <property type="entry name" value="FN3_dom"/>
</dbReference>
<dbReference type="PANTHER" id="PTHR44170">
    <property type="entry name" value="PROTEIN SIDEKICK"/>
    <property type="match status" value="1"/>
</dbReference>
<feature type="compositionally biased region" description="Polar residues" evidence="3">
    <location>
        <begin position="99"/>
        <end position="111"/>
    </location>
</feature>
<dbReference type="PRINTS" id="PR00014">
    <property type="entry name" value="FNTYPEIII"/>
</dbReference>
<evidence type="ECO:0000256" key="1">
    <source>
        <dbReference type="ARBA" id="ARBA00022737"/>
    </source>
</evidence>
<proteinExistence type="predicted"/>
<gene>
    <name evidence="5" type="ORF">MNOR_LOCUS36940</name>
</gene>
<comment type="caution">
    <text evidence="5">The sequence shown here is derived from an EMBL/GenBank/DDBJ whole genome shotgun (WGS) entry which is preliminary data.</text>
</comment>